<dbReference type="InterPro" id="IPR054562">
    <property type="entry name" value="LysX/ArgX_preATP_grasp"/>
</dbReference>
<comment type="pathway">
    <text evidence="9">Amino-acid biosynthesis.</text>
</comment>
<dbReference type="SUPFAM" id="SSF52440">
    <property type="entry name" value="PreATP-grasp domain"/>
    <property type="match status" value="1"/>
</dbReference>
<dbReference type="FunFam" id="3.30.1490.20:FF:000025">
    <property type="entry name" value="Alpha-aminoadipate--LysW ligase LysX protein"/>
    <property type="match status" value="1"/>
</dbReference>
<comment type="similarity">
    <text evidence="2">Belongs to the RimK family. LysX subfamily.</text>
</comment>
<dbReference type="Pfam" id="PF08443">
    <property type="entry name" value="RimK"/>
    <property type="match status" value="1"/>
</dbReference>
<dbReference type="GO" id="GO:0046872">
    <property type="term" value="F:metal ion binding"/>
    <property type="evidence" value="ECO:0007669"/>
    <property type="project" value="UniProtKB-KW"/>
</dbReference>
<keyword evidence="13" id="KW-1185">Reference proteome</keyword>
<keyword evidence="5" id="KW-0479">Metal-binding</keyword>
<dbReference type="FunFam" id="3.30.470.20:FF:000058">
    <property type="entry name" value="Alpha-aminoadipate--LysW ligase LysX protein"/>
    <property type="match status" value="1"/>
</dbReference>
<dbReference type="Gene3D" id="3.30.1490.20">
    <property type="entry name" value="ATP-grasp fold, A domain"/>
    <property type="match status" value="1"/>
</dbReference>
<dbReference type="InterPro" id="IPR016185">
    <property type="entry name" value="PreATP-grasp_dom_sf"/>
</dbReference>
<keyword evidence="7 10" id="KW-0067">ATP-binding</keyword>
<dbReference type="Proteomes" id="UP000053352">
    <property type="component" value="Unassembled WGS sequence"/>
</dbReference>
<dbReference type="InterPro" id="IPR011870">
    <property type="entry name" value="LysX_arch"/>
</dbReference>
<evidence type="ECO:0000256" key="6">
    <source>
        <dbReference type="ARBA" id="ARBA00022741"/>
    </source>
</evidence>
<keyword evidence="6 10" id="KW-0547">Nucleotide-binding</keyword>
<dbReference type="EMBL" id="LNTB01000001">
    <property type="protein sequence ID" value="KSW12591.1"/>
    <property type="molecule type" value="Genomic_DNA"/>
</dbReference>
<dbReference type="GO" id="GO:0005524">
    <property type="term" value="F:ATP binding"/>
    <property type="evidence" value="ECO:0007669"/>
    <property type="project" value="UniProtKB-UniRule"/>
</dbReference>
<accession>A0A0V8RX12</accession>
<comment type="cofactor">
    <cofactor evidence="1">
        <name>Mg(2+)</name>
        <dbReference type="ChEBI" id="CHEBI:18420"/>
    </cofactor>
</comment>
<keyword evidence="3" id="KW-0436">Ligase</keyword>
<dbReference type="PROSITE" id="PS50975">
    <property type="entry name" value="ATP_GRASP"/>
    <property type="match status" value="1"/>
</dbReference>
<dbReference type="NCBIfam" id="TIGR02144">
    <property type="entry name" value="LysX_arch"/>
    <property type="match status" value="1"/>
</dbReference>
<evidence type="ECO:0000256" key="8">
    <source>
        <dbReference type="ARBA" id="ARBA00022842"/>
    </source>
</evidence>
<sequence length="286" mass="30867">MGLAKIGMAYMVARWEEKSIASAARKRGADITLIHLSSFHAVIGDRELGGKLPGVVLQRSVSHYVAVSSSLVLESLGLRVVNRGQATAAANDKVWSLALLRAAGIPTPVTGVAFGSEAAGRLADEIGYPVVVKPTNGSWGRMVALADDWEDLRVILEHREYMPQPEMKVHLIQEYVRKPGRDIRVTVVGGRPVAAIYRYSSHWITNTARGGKAEPAPVEGELGELAVRAAEAVGLEIAGVDLFEDPERGYLVNEVNPVPEFKNTVAVTGVDVAAEIVDYLLELARR</sequence>
<protein>
    <recommendedName>
        <fullName evidence="11">ATP-grasp domain-containing protein</fullName>
    </recommendedName>
</protein>
<evidence type="ECO:0000256" key="9">
    <source>
        <dbReference type="ARBA" id="ARBA00029440"/>
    </source>
</evidence>
<dbReference type="AlphaFoldDB" id="A0A0V8RX12"/>
<evidence type="ECO:0000256" key="1">
    <source>
        <dbReference type="ARBA" id="ARBA00001946"/>
    </source>
</evidence>
<evidence type="ECO:0000256" key="2">
    <source>
        <dbReference type="ARBA" id="ARBA00006239"/>
    </source>
</evidence>
<dbReference type="OrthoDB" id="33241at2157"/>
<keyword evidence="8" id="KW-0460">Magnesium</keyword>
<dbReference type="STRING" id="2309.CF15_07710"/>
<dbReference type="PANTHER" id="PTHR21621:SF2">
    <property type="entry name" value="COENZYME GAMMA-F420-2:ALPHA-L-GLUTAMATE LIGASE"/>
    <property type="match status" value="1"/>
</dbReference>
<dbReference type="PANTHER" id="PTHR21621">
    <property type="entry name" value="RIBOSOMAL PROTEIN S6 MODIFICATION PROTEIN"/>
    <property type="match status" value="1"/>
</dbReference>
<reference evidence="12 13" key="1">
    <citation type="submission" date="2015-11" db="EMBL/GenBank/DDBJ databases">
        <title>Genome sequence of Pyrodictium occultum PL-19, a marine hyperthermophilic archaeon isolated from Volcano, Italy.</title>
        <authorList>
            <person name="Utturkar S."/>
            <person name="Huber H."/>
            <person name="Leptihn S."/>
            <person name="Brown S."/>
            <person name="Stetter K.O."/>
            <person name="Podar M."/>
        </authorList>
    </citation>
    <scope>NUCLEOTIDE SEQUENCE [LARGE SCALE GENOMIC DNA]</scope>
    <source>
        <strain evidence="12 13">PL-19</strain>
    </source>
</reference>
<dbReference type="GO" id="GO:0009085">
    <property type="term" value="P:lysine biosynthetic process"/>
    <property type="evidence" value="ECO:0007669"/>
    <property type="project" value="InterPro"/>
</dbReference>
<dbReference type="Pfam" id="PF22626">
    <property type="entry name" value="LysX_preATP_grasp"/>
    <property type="match status" value="1"/>
</dbReference>
<comment type="caution">
    <text evidence="12">The sequence shown here is derived from an EMBL/GenBank/DDBJ whole genome shotgun (WGS) entry which is preliminary data.</text>
</comment>
<dbReference type="InterPro" id="IPR013651">
    <property type="entry name" value="ATP-grasp_RimK-type"/>
</dbReference>
<evidence type="ECO:0000313" key="12">
    <source>
        <dbReference type="EMBL" id="KSW12591.1"/>
    </source>
</evidence>
<dbReference type="InterPro" id="IPR011761">
    <property type="entry name" value="ATP-grasp"/>
</dbReference>
<proteinExistence type="inferred from homology"/>
<dbReference type="InterPro" id="IPR004666">
    <property type="entry name" value="Rp_bS6_RimK/Lys_biosynth_LsyX"/>
</dbReference>
<evidence type="ECO:0000259" key="11">
    <source>
        <dbReference type="PROSITE" id="PS50975"/>
    </source>
</evidence>
<organism evidence="12 13">
    <name type="scientific">Pyrodictium occultum</name>
    <dbReference type="NCBI Taxonomy" id="2309"/>
    <lineage>
        <taxon>Archaea</taxon>
        <taxon>Thermoproteota</taxon>
        <taxon>Thermoprotei</taxon>
        <taxon>Desulfurococcales</taxon>
        <taxon>Pyrodictiaceae</taxon>
        <taxon>Pyrodictium</taxon>
    </lineage>
</organism>
<dbReference type="InterPro" id="IPR013815">
    <property type="entry name" value="ATP_grasp_subdomain_1"/>
</dbReference>
<evidence type="ECO:0000256" key="5">
    <source>
        <dbReference type="ARBA" id="ARBA00022723"/>
    </source>
</evidence>
<dbReference type="GO" id="GO:0043774">
    <property type="term" value="F:coenzyme F420-2 alpha-glutamyl ligase activity"/>
    <property type="evidence" value="ECO:0007669"/>
    <property type="project" value="TreeGrafter"/>
</dbReference>
<feature type="domain" description="ATP-grasp" evidence="11">
    <location>
        <begin position="97"/>
        <end position="281"/>
    </location>
</feature>
<dbReference type="Gene3D" id="3.40.50.20">
    <property type="match status" value="1"/>
</dbReference>
<dbReference type="NCBIfam" id="TIGR00768">
    <property type="entry name" value="rimK_fam"/>
    <property type="match status" value="1"/>
</dbReference>
<gene>
    <name evidence="12" type="ORF">CF15_07710</name>
</gene>
<name>A0A0V8RX12_PYROC</name>
<evidence type="ECO:0000256" key="3">
    <source>
        <dbReference type="ARBA" id="ARBA00022598"/>
    </source>
</evidence>
<dbReference type="SUPFAM" id="SSF56059">
    <property type="entry name" value="Glutathione synthetase ATP-binding domain-like"/>
    <property type="match status" value="1"/>
</dbReference>
<evidence type="ECO:0000256" key="4">
    <source>
        <dbReference type="ARBA" id="ARBA00022605"/>
    </source>
</evidence>
<dbReference type="GO" id="GO:0005737">
    <property type="term" value="C:cytoplasm"/>
    <property type="evidence" value="ECO:0007669"/>
    <property type="project" value="TreeGrafter"/>
</dbReference>
<evidence type="ECO:0000256" key="10">
    <source>
        <dbReference type="PROSITE-ProRule" id="PRU00409"/>
    </source>
</evidence>
<evidence type="ECO:0000313" key="13">
    <source>
        <dbReference type="Proteomes" id="UP000053352"/>
    </source>
</evidence>
<keyword evidence="4" id="KW-0028">Amino-acid biosynthesis</keyword>
<dbReference type="Gene3D" id="3.30.470.20">
    <property type="entry name" value="ATP-grasp fold, B domain"/>
    <property type="match status" value="1"/>
</dbReference>
<dbReference type="RefSeq" id="WP_058371273.1">
    <property type="nucleotide sequence ID" value="NZ_LNTB01000001.1"/>
</dbReference>
<evidence type="ECO:0000256" key="7">
    <source>
        <dbReference type="ARBA" id="ARBA00022840"/>
    </source>
</evidence>